<evidence type="ECO:0000256" key="1">
    <source>
        <dbReference type="SAM" id="SignalP"/>
    </source>
</evidence>
<dbReference type="Proteomes" id="UP000277094">
    <property type="component" value="Unassembled WGS sequence"/>
</dbReference>
<feature type="signal peptide" evidence="1">
    <location>
        <begin position="1"/>
        <end position="27"/>
    </location>
</feature>
<evidence type="ECO:0000313" key="3">
    <source>
        <dbReference type="Proteomes" id="UP000277094"/>
    </source>
</evidence>
<comment type="caution">
    <text evidence="2">The sequence shown here is derived from an EMBL/GenBank/DDBJ whole genome shotgun (WGS) entry which is preliminary data.</text>
</comment>
<organism evidence="2 3">
    <name type="scientific">Nocardioides marmorisolisilvae</name>
    <dbReference type="NCBI Taxonomy" id="1542737"/>
    <lineage>
        <taxon>Bacteria</taxon>
        <taxon>Bacillati</taxon>
        <taxon>Actinomycetota</taxon>
        <taxon>Actinomycetes</taxon>
        <taxon>Propionibacteriales</taxon>
        <taxon>Nocardioidaceae</taxon>
        <taxon>Nocardioides</taxon>
    </lineage>
</organism>
<accession>A0A3N0DZ39</accession>
<reference evidence="2 3" key="1">
    <citation type="submission" date="2018-11" db="EMBL/GenBank/DDBJ databases">
        <authorList>
            <person name="Li F."/>
        </authorList>
    </citation>
    <scope>NUCLEOTIDE SEQUENCE [LARGE SCALE GENOMIC DNA]</scope>
    <source>
        <strain evidence="2 3">KIS18-7</strain>
    </source>
</reference>
<keyword evidence="3" id="KW-1185">Reference proteome</keyword>
<dbReference type="RefSeq" id="WP_123232081.1">
    <property type="nucleotide sequence ID" value="NZ_RJSG01000001.1"/>
</dbReference>
<feature type="chain" id="PRO_5018015436" description="Ig-like domain repeat protein" evidence="1">
    <location>
        <begin position="28"/>
        <end position="579"/>
    </location>
</feature>
<evidence type="ECO:0000313" key="2">
    <source>
        <dbReference type="EMBL" id="RNL80874.1"/>
    </source>
</evidence>
<gene>
    <name evidence="2" type="ORF">EFL95_00340</name>
</gene>
<dbReference type="OrthoDB" id="3787763at2"/>
<protein>
    <recommendedName>
        <fullName evidence="4">Ig-like domain repeat protein</fullName>
    </recommendedName>
</protein>
<dbReference type="AlphaFoldDB" id="A0A3N0DZ39"/>
<proteinExistence type="predicted"/>
<dbReference type="EMBL" id="RJSG01000001">
    <property type="protein sequence ID" value="RNL80874.1"/>
    <property type="molecule type" value="Genomic_DNA"/>
</dbReference>
<name>A0A3N0DZ39_9ACTN</name>
<sequence>MSVRNLARAVVGAFIIATAFVAAPANAYSLPIVSALDTNTIGHVKGTVTSDAPYVLVWAPGHYDHYFATADGVASFDLETWGLTTSYVEAWPCSQPTESSCTSFNTASYFTASDVTPTITWPSDLKIGPGDAFPVTVSDPQGGGVLVAFWQEVQYLDRNGTTQLDLGDGDGYIDVYRCDSEARLECRNFDSSTRVSLGVHKSTKAEVSASPASTFPGYVSTRQTSTQLRLQTHRPVGLPYTLDWHLEKNGVPVPGTGGEVVDTLNSDGETTFSATADGLADGTYTVAGNLTVHDPDYGDLPGPLTGGTVIVDRKPASFTSVAQTASRIYPNIGAHGLDDSARFTFKGMYGGRTTEMYSASDVLVRRGNLSQSTTTPTTWSGYVTARDNSQKLLPDGFYTVYLVDTAGNRKLAGSVYVDHRKLVARTYTKTVSATSTLVDEYVGKCSTLKHGVRGWYGSLGYYANTKCGTQTSAASEVHTIHELKMPTGAYYKTIELYTYGGAAKSRPGSQAVMLYLTPRGHLYDKGTASARLGTHPGYTSNAETYLWSGHYFVWAVATAFNHQYDVKNFTVELDYYVLG</sequence>
<keyword evidence="1" id="KW-0732">Signal</keyword>
<evidence type="ECO:0008006" key="4">
    <source>
        <dbReference type="Google" id="ProtNLM"/>
    </source>
</evidence>